<gene>
    <name evidence="2" type="ORF">VNO77_19838</name>
</gene>
<dbReference type="Pfam" id="PF00646">
    <property type="entry name" value="F-box"/>
    <property type="match status" value="1"/>
</dbReference>
<dbReference type="Pfam" id="PF24758">
    <property type="entry name" value="LRR_At5g56370"/>
    <property type="match status" value="1"/>
</dbReference>
<accession>A0AAN9QIV0</accession>
<keyword evidence="3" id="KW-1185">Reference proteome</keyword>
<organism evidence="2 3">
    <name type="scientific">Canavalia gladiata</name>
    <name type="common">Sword bean</name>
    <name type="synonym">Dolichos gladiatus</name>
    <dbReference type="NCBI Taxonomy" id="3824"/>
    <lineage>
        <taxon>Eukaryota</taxon>
        <taxon>Viridiplantae</taxon>
        <taxon>Streptophyta</taxon>
        <taxon>Embryophyta</taxon>
        <taxon>Tracheophyta</taxon>
        <taxon>Spermatophyta</taxon>
        <taxon>Magnoliopsida</taxon>
        <taxon>eudicotyledons</taxon>
        <taxon>Gunneridae</taxon>
        <taxon>Pentapetalae</taxon>
        <taxon>rosids</taxon>
        <taxon>fabids</taxon>
        <taxon>Fabales</taxon>
        <taxon>Fabaceae</taxon>
        <taxon>Papilionoideae</taxon>
        <taxon>50 kb inversion clade</taxon>
        <taxon>NPAAA clade</taxon>
        <taxon>indigoferoid/millettioid clade</taxon>
        <taxon>Phaseoleae</taxon>
        <taxon>Canavalia</taxon>
    </lineage>
</organism>
<evidence type="ECO:0000313" key="3">
    <source>
        <dbReference type="Proteomes" id="UP001367508"/>
    </source>
</evidence>
<dbReference type="Proteomes" id="UP001367508">
    <property type="component" value="Unassembled WGS sequence"/>
</dbReference>
<evidence type="ECO:0000313" key="2">
    <source>
        <dbReference type="EMBL" id="KAK7339185.1"/>
    </source>
</evidence>
<evidence type="ECO:0000259" key="1">
    <source>
        <dbReference type="SMART" id="SM00579"/>
    </source>
</evidence>
<dbReference type="InterPro" id="IPR053781">
    <property type="entry name" value="F-box_AtFBL13-like"/>
</dbReference>
<reference evidence="2 3" key="1">
    <citation type="submission" date="2024-01" db="EMBL/GenBank/DDBJ databases">
        <title>The genomes of 5 underutilized Papilionoideae crops provide insights into root nodulation and disease resistanc.</title>
        <authorList>
            <person name="Jiang F."/>
        </authorList>
    </citation>
    <scope>NUCLEOTIDE SEQUENCE [LARGE SCALE GENOMIC DNA]</scope>
    <source>
        <strain evidence="2">LVBAO_FW01</strain>
        <tissue evidence="2">Leaves</tissue>
    </source>
</reference>
<comment type="caution">
    <text evidence="2">The sequence shown here is derived from an EMBL/GenBank/DDBJ whole genome shotgun (WGS) entry which is preliminary data.</text>
</comment>
<dbReference type="Pfam" id="PF08387">
    <property type="entry name" value="FBD"/>
    <property type="match status" value="1"/>
</dbReference>
<dbReference type="InterPro" id="IPR055411">
    <property type="entry name" value="LRR_FXL15/At3g58940/PEG3-like"/>
</dbReference>
<feature type="domain" description="FBD" evidence="1">
    <location>
        <begin position="347"/>
        <end position="419"/>
    </location>
</feature>
<dbReference type="InterPro" id="IPR006566">
    <property type="entry name" value="FBD"/>
</dbReference>
<dbReference type="SUPFAM" id="SSF81383">
    <property type="entry name" value="F-box domain"/>
    <property type="match status" value="1"/>
</dbReference>
<dbReference type="InterPro" id="IPR036047">
    <property type="entry name" value="F-box-like_dom_sf"/>
</dbReference>
<dbReference type="AlphaFoldDB" id="A0AAN9QIV0"/>
<dbReference type="EMBL" id="JAYMYQ010000004">
    <property type="protein sequence ID" value="KAK7339185.1"/>
    <property type="molecule type" value="Genomic_DNA"/>
</dbReference>
<dbReference type="PANTHER" id="PTHR31900">
    <property type="entry name" value="F-BOX/RNI SUPERFAMILY PROTEIN-RELATED"/>
    <property type="match status" value="1"/>
</dbReference>
<dbReference type="CDD" id="cd22160">
    <property type="entry name" value="F-box_AtFBL13-like"/>
    <property type="match status" value="1"/>
</dbReference>
<protein>
    <recommendedName>
        <fullName evidence="1">FBD domain-containing protein</fullName>
    </recommendedName>
</protein>
<dbReference type="InterPro" id="IPR001810">
    <property type="entry name" value="F-box_dom"/>
</dbReference>
<dbReference type="PANTHER" id="PTHR31900:SF34">
    <property type="entry name" value="EMB|CAB62440.1-RELATED"/>
    <property type="match status" value="1"/>
</dbReference>
<proteinExistence type="predicted"/>
<dbReference type="InterPro" id="IPR050232">
    <property type="entry name" value="FBL13/AtMIF1-like"/>
</dbReference>
<name>A0AAN9QIV0_CANGL</name>
<sequence length="533" mass="60705">MAETSESPSRRHKPLTSDDRISQLPDVLLIQILSLIPTKQAVVTGILSKRWRPLWPTVTVLDFDDESSPDRFDPSDRSHEPRPQNRTGFAEFVYSVLLLHDAPAINRFRLRCANPTNCSARDIATWLCHAARRGVEHVDLSLSLSRYVALPRRLFNCDTVSVMKLNGVFLNALASFSVRLPLLRVLHVGDRVLFGCHDYVVKLLAGCPVLEDLVLESTYNDACGGLVCSDGNFELKLKHLSRAKIGFSWKERCQKSMLLVFQALCNVRCLSLSPSTVACLKFASIGDVPAFDNLIQLEISFGNYYWDLLANLLQRSHKLEALMIYKEPQKHSKGQEPRWIHPLLVPECLLLHLKTFCLREYQGLETELDFVGYIMQNARVLETMTIYISSSLDAEEKLQIRRHLSIIQRNFETCQIGMFFYVLVFDYVVEVLDHGYLERSGVSPMTLGFWVYVCQKLSSLSHPICHLIRHAISLMMTELSASHLRAGLNLSMFDRASFDLNSIRFQALPFIVSNTLVLFIVNTSCWSRNRTFG</sequence>
<dbReference type="SMART" id="SM00579">
    <property type="entry name" value="FBD"/>
    <property type="match status" value="1"/>
</dbReference>